<protein>
    <submittedName>
        <fullName evidence="2">Uncharacterized protein</fullName>
    </submittedName>
</protein>
<name>A0A0C9ZXE3_9AGAM</name>
<dbReference type="AlphaFoldDB" id="A0A0C9ZXE3"/>
<dbReference type="InParanoid" id="A0A0C9ZXE3"/>
<feature type="region of interest" description="Disordered" evidence="1">
    <location>
        <begin position="1"/>
        <end position="49"/>
    </location>
</feature>
<keyword evidence="3" id="KW-1185">Reference proteome</keyword>
<dbReference type="HOGENOM" id="CLU_2832868_0_0_1"/>
<sequence length="66" mass="7413">MFSRRVRKAEDHGPRISNEGSISATAHACDEEDQTRPDQTRPETIALSSYDSNQIGSAWTDFRMNA</sequence>
<reference evidence="3" key="2">
    <citation type="submission" date="2015-01" db="EMBL/GenBank/DDBJ databases">
        <title>Evolutionary Origins and Diversification of the Mycorrhizal Mutualists.</title>
        <authorList>
            <consortium name="DOE Joint Genome Institute"/>
            <consortium name="Mycorrhizal Genomics Consortium"/>
            <person name="Kohler A."/>
            <person name="Kuo A."/>
            <person name="Nagy L.G."/>
            <person name="Floudas D."/>
            <person name="Copeland A."/>
            <person name="Barry K.W."/>
            <person name="Cichocki N."/>
            <person name="Veneault-Fourrey C."/>
            <person name="LaButti K."/>
            <person name="Lindquist E.A."/>
            <person name="Lipzen A."/>
            <person name="Lundell T."/>
            <person name="Morin E."/>
            <person name="Murat C."/>
            <person name="Riley R."/>
            <person name="Ohm R."/>
            <person name="Sun H."/>
            <person name="Tunlid A."/>
            <person name="Henrissat B."/>
            <person name="Grigoriev I.V."/>
            <person name="Hibbett D.S."/>
            <person name="Martin F."/>
        </authorList>
    </citation>
    <scope>NUCLEOTIDE SEQUENCE [LARGE SCALE GENOMIC DNA]</scope>
    <source>
        <strain evidence="3">UH-Slu-Lm8-n1</strain>
    </source>
</reference>
<dbReference type="EMBL" id="KN835239">
    <property type="protein sequence ID" value="KIK42425.1"/>
    <property type="molecule type" value="Genomic_DNA"/>
</dbReference>
<reference evidence="2 3" key="1">
    <citation type="submission" date="2014-04" db="EMBL/GenBank/DDBJ databases">
        <authorList>
            <consortium name="DOE Joint Genome Institute"/>
            <person name="Kuo A."/>
            <person name="Ruytinx J."/>
            <person name="Rineau F."/>
            <person name="Colpaert J."/>
            <person name="Kohler A."/>
            <person name="Nagy L.G."/>
            <person name="Floudas D."/>
            <person name="Copeland A."/>
            <person name="Barry K.W."/>
            <person name="Cichocki N."/>
            <person name="Veneault-Fourrey C."/>
            <person name="LaButti K."/>
            <person name="Lindquist E.A."/>
            <person name="Lipzen A."/>
            <person name="Lundell T."/>
            <person name="Morin E."/>
            <person name="Murat C."/>
            <person name="Sun H."/>
            <person name="Tunlid A."/>
            <person name="Henrissat B."/>
            <person name="Grigoriev I.V."/>
            <person name="Hibbett D.S."/>
            <person name="Martin F."/>
            <person name="Nordberg H.P."/>
            <person name="Cantor M.N."/>
            <person name="Hua S.X."/>
        </authorList>
    </citation>
    <scope>NUCLEOTIDE SEQUENCE [LARGE SCALE GENOMIC DNA]</scope>
    <source>
        <strain evidence="2 3">UH-Slu-Lm8-n1</strain>
    </source>
</reference>
<proteinExistence type="predicted"/>
<dbReference type="Proteomes" id="UP000054485">
    <property type="component" value="Unassembled WGS sequence"/>
</dbReference>
<evidence type="ECO:0000313" key="3">
    <source>
        <dbReference type="Proteomes" id="UP000054485"/>
    </source>
</evidence>
<evidence type="ECO:0000256" key="1">
    <source>
        <dbReference type="SAM" id="MobiDB-lite"/>
    </source>
</evidence>
<accession>A0A0C9ZXE3</accession>
<evidence type="ECO:0000313" key="2">
    <source>
        <dbReference type="EMBL" id="KIK42425.1"/>
    </source>
</evidence>
<gene>
    <name evidence="2" type="ORF">CY34DRAFT_804932</name>
</gene>
<organism evidence="2 3">
    <name type="scientific">Suillus luteus UH-Slu-Lm8-n1</name>
    <dbReference type="NCBI Taxonomy" id="930992"/>
    <lineage>
        <taxon>Eukaryota</taxon>
        <taxon>Fungi</taxon>
        <taxon>Dikarya</taxon>
        <taxon>Basidiomycota</taxon>
        <taxon>Agaricomycotina</taxon>
        <taxon>Agaricomycetes</taxon>
        <taxon>Agaricomycetidae</taxon>
        <taxon>Boletales</taxon>
        <taxon>Suillineae</taxon>
        <taxon>Suillaceae</taxon>
        <taxon>Suillus</taxon>
    </lineage>
</organism>